<keyword evidence="2" id="KW-1185">Reference proteome</keyword>
<organism evidence="1 2">
    <name type="scientific">Vagococcus allomyrinae</name>
    <dbReference type="NCBI Taxonomy" id="2794353"/>
    <lineage>
        <taxon>Bacteria</taxon>
        <taxon>Bacillati</taxon>
        <taxon>Bacillota</taxon>
        <taxon>Bacilli</taxon>
        <taxon>Lactobacillales</taxon>
        <taxon>Enterococcaceae</taxon>
        <taxon>Vagococcus</taxon>
    </lineage>
</organism>
<sequence length="183" mass="21553">MMISNYNDFGNEFIESISGNWYSDGLHVEDLVCENSSIEFSLKFNGEEMLETFKIASYGYVTNSKDQKHDYILPFTEYNHFGFSWLRINPHYKNKGICSYVMLRIISVVISKYLNRNFLFDLKNTSKEIEDPLRLYSSILTNSKAGFQYRYFEIKDREADIEKITKQFIDKESKITMLLSEGL</sequence>
<dbReference type="AlphaFoldDB" id="A0A940PCA5"/>
<proteinExistence type="predicted"/>
<dbReference type="Proteomes" id="UP000674938">
    <property type="component" value="Unassembled WGS sequence"/>
</dbReference>
<protein>
    <submittedName>
        <fullName evidence="1">Uncharacterized protein</fullName>
    </submittedName>
</protein>
<accession>A0A940PCA5</accession>
<name>A0A940PCA5_9ENTE</name>
<reference evidence="1" key="1">
    <citation type="submission" date="2020-12" db="EMBL/GenBank/DDBJ databases">
        <title>Vagococcus allomyrinae sp. nov. and Enterococcus lavae sp. nov., isolated from the larvae of Allomyrina dichotoma.</title>
        <authorList>
            <person name="Lee S.D."/>
        </authorList>
    </citation>
    <scope>NUCLEOTIDE SEQUENCE</scope>
    <source>
        <strain evidence="1">BWB3-3</strain>
    </source>
</reference>
<gene>
    <name evidence="1" type="ORF">I6N95_03660</name>
</gene>
<comment type="caution">
    <text evidence="1">The sequence shown here is derived from an EMBL/GenBank/DDBJ whole genome shotgun (WGS) entry which is preliminary data.</text>
</comment>
<dbReference type="RefSeq" id="WP_209524998.1">
    <property type="nucleotide sequence ID" value="NZ_JAEEGA010000002.1"/>
</dbReference>
<dbReference type="EMBL" id="JAEEGA010000002">
    <property type="protein sequence ID" value="MBP1040103.1"/>
    <property type="molecule type" value="Genomic_DNA"/>
</dbReference>
<evidence type="ECO:0000313" key="2">
    <source>
        <dbReference type="Proteomes" id="UP000674938"/>
    </source>
</evidence>
<evidence type="ECO:0000313" key="1">
    <source>
        <dbReference type="EMBL" id="MBP1040103.1"/>
    </source>
</evidence>